<comment type="caution">
    <text evidence="1">The sequence shown here is derived from an EMBL/GenBank/DDBJ whole genome shotgun (WGS) entry which is preliminary data.</text>
</comment>
<gene>
    <name evidence="1" type="ORF">QEZ40_007438</name>
</gene>
<evidence type="ECO:0000313" key="1">
    <source>
        <dbReference type="EMBL" id="MDK9495950.1"/>
    </source>
</evidence>
<dbReference type="RefSeq" id="WP_285341466.1">
    <property type="nucleotide sequence ID" value="NZ_JASITI010000009.1"/>
</dbReference>
<name>A0ABT7GQS5_9ACTN</name>
<reference evidence="1 2" key="1">
    <citation type="submission" date="2023-05" db="EMBL/GenBank/DDBJ databases">
        <title>Sequencing and Assembly of Streptomyces sp. NP73.</title>
        <authorList>
            <person name="Konwar A.N."/>
            <person name="Saikia K."/>
            <person name="Thakur D."/>
        </authorList>
    </citation>
    <scope>NUCLEOTIDE SEQUENCE [LARGE SCALE GENOMIC DNA]</scope>
    <source>
        <strain evidence="1 2">NP73</strain>
    </source>
</reference>
<keyword evidence="2" id="KW-1185">Reference proteome</keyword>
<protein>
    <submittedName>
        <fullName evidence="1">Uncharacterized protein</fullName>
    </submittedName>
</protein>
<dbReference type="EMBL" id="JASITI010000009">
    <property type="protein sequence ID" value="MDK9495950.1"/>
    <property type="molecule type" value="Genomic_DNA"/>
</dbReference>
<dbReference type="Proteomes" id="UP001223390">
    <property type="component" value="Unassembled WGS sequence"/>
</dbReference>
<organism evidence="1 2">
    <name type="scientific">Streptomyces katrae</name>
    <dbReference type="NCBI Taxonomy" id="68223"/>
    <lineage>
        <taxon>Bacteria</taxon>
        <taxon>Bacillati</taxon>
        <taxon>Actinomycetota</taxon>
        <taxon>Actinomycetes</taxon>
        <taxon>Kitasatosporales</taxon>
        <taxon>Streptomycetaceae</taxon>
        <taxon>Streptomyces</taxon>
    </lineage>
</organism>
<proteinExistence type="predicted"/>
<accession>A0ABT7GQS5</accession>
<sequence>MGHAQCVLQLLCRLRLLEGIVSFLCGPETSPRHADALQRRFLEPGHTATPVHRIQI</sequence>
<evidence type="ECO:0000313" key="2">
    <source>
        <dbReference type="Proteomes" id="UP001223390"/>
    </source>
</evidence>